<proteinExistence type="predicted"/>
<organism evidence="3 4">
    <name type="scientific">Actinomadura rudentiformis</name>
    <dbReference type="NCBI Taxonomy" id="359158"/>
    <lineage>
        <taxon>Bacteria</taxon>
        <taxon>Bacillati</taxon>
        <taxon>Actinomycetota</taxon>
        <taxon>Actinomycetes</taxon>
        <taxon>Streptosporangiales</taxon>
        <taxon>Thermomonosporaceae</taxon>
        <taxon>Actinomadura</taxon>
    </lineage>
</organism>
<dbReference type="OrthoDB" id="9762443at2"/>
<evidence type="ECO:0000313" key="4">
    <source>
        <dbReference type="Proteomes" id="UP000468735"/>
    </source>
</evidence>
<dbReference type="Proteomes" id="UP000468735">
    <property type="component" value="Unassembled WGS sequence"/>
</dbReference>
<dbReference type="PANTHER" id="PTHR46388:SF2">
    <property type="entry name" value="NHL REPEAT-CONTAINING PROTEIN 2"/>
    <property type="match status" value="1"/>
</dbReference>
<dbReference type="Pfam" id="PF01436">
    <property type="entry name" value="NHL"/>
    <property type="match status" value="2"/>
</dbReference>
<dbReference type="SUPFAM" id="SSF63825">
    <property type="entry name" value="YWTD domain"/>
    <property type="match status" value="3"/>
</dbReference>
<comment type="caution">
    <text evidence="3">The sequence shown here is derived from an EMBL/GenBank/DDBJ whole genome shotgun (WGS) entry which is preliminary data.</text>
</comment>
<name>A0A6H9Z3P2_9ACTN</name>
<dbReference type="EMBL" id="WBMT01000008">
    <property type="protein sequence ID" value="KAB2347970.1"/>
    <property type="molecule type" value="Genomic_DNA"/>
</dbReference>
<gene>
    <name evidence="3" type="ORF">F8566_19025</name>
</gene>
<accession>A0A6H9Z3P2</accession>
<evidence type="ECO:0000256" key="2">
    <source>
        <dbReference type="PROSITE-ProRule" id="PRU00504"/>
    </source>
</evidence>
<protein>
    <recommendedName>
        <fullName evidence="5">SMP-30/Gluconolactonase/LRE-like region domain-containing protein</fullName>
    </recommendedName>
</protein>
<dbReference type="InterPro" id="IPR036866">
    <property type="entry name" value="RibonucZ/Hydroxyglut_hydro"/>
</dbReference>
<dbReference type="PROSITE" id="PS51125">
    <property type="entry name" value="NHL"/>
    <property type="match status" value="1"/>
</dbReference>
<keyword evidence="4" id="KW-1185">Reference proteome</keyword>
<dbReference type="PROSITE" id="PS51257">
    <property type="entry name" value="PROKAR_LIPOPROTEIN"/>
    <property type="match status" value="1"/>
</dbReference>
<dbReference type="Gene3D" id="2.40.10.500">
    <property type="match status" value="1"/>
</dbReference>
<evidence type="ECO:0008006" key="5">
    <source>
        <dbReference type="Google" id="ProtNLM"/>
    </source>
</evidence>
<dbReference type="PANTHER" id="PTHR46388">
    <property type="entry name" value="NHL REPEAT-CONTAINING PROTEIN 2"/>
    <property type="match status" value="1"/>
</dbReference>
<dbReference type="InterPro" id="IPR011042">
    <property type="entry name" value="6-blade_b-propeller_TolB-like"/>
</dbReference>
<sequence>MAKHKLGATVAGSAAACQLRLAARLPAGTNPRFVVVADIGQGNCNVVMDDDGRPIIYYDMGGGTRGNQFTIPAPTPVFCLDVAHSLFILSHWDDDHYAFLDAALAATHLVGIECLAPAQKSPATLKANRSATSGAVASALAGVPVNGAVQGGDLYLWRDENALAPSGNYDATHNDFTVIKVTHNNINNTGLALRLRNPGNPAQYMLLTGDATFQRFRPNGVNRQTFVHNCDQQCVGLVASHHGSEVGQALDIPRPDPAVTSHLIAYSFGWGNSYGHPLDDGVSAYEQQGWSDDHRMDTGGAELAARYAGPRGNVGLVWPAAAPGPGVAAAPGGPQNRDEAAVGLLAATAAEVQVCRPALAGRERVAAGAAYQAALEGDPAVAAALITPATGAPTLAPIAAAVGAPPVPHVPHAELVAAMGTATAAAGAVQPAAAQGLVAAIVDCVALAAACAAREVAASVKYEIEQGASITNATRTAYAAATAPQTLAAMEAAVPDDFLQRAINQAQAHAAVPPVPTVAALRTILVAAVAAAQQARIGSPGLAYAEQPPEAAGAAAAATAGLGRDDMAVAIAAAAGCTPAVPIHAQVVPPATLVDNDNAKILQRVAAAAAIAGPPVAAGVTRDDVAAAAVAAARVGLAAAWGAPQVGCHRHPRTCPNGPCSLSVHYCHGMFPARIRTAAGTGAGAHAGDGLPATAASFTDPRYVLQDSRFAVYITDTGAHRIRRIGTDGVIQTLAGIAAGGGYGGDANAPAAQARFDTLAGVALDPYRNHLYVADSARHRVRRIDLSTGQVSAVAGTAATEGFHGDDGPAHAAQLNGPRGLAYDDASHALYIADTGNHCVRKVDLATGIITTAVGQGTVAGDGPDGAATGCQLDSPRGLAHAEGVLYIADTGNHRIRSVLHGQATGIAGTGVAGLGAAGLPAVTAQLNAPHGVGVAGTGAATTVLIADTSNNQIWEINTAGQLTTLVAPGVLQHPVAVSSDAATNDVYIADDHDHCVRTYTRATGVVAVFAGAAGTAGNTGDGNLATNGRVSAPLSLICGPDQMFIADTGNHRIRSVSLTTSHLAAVAGDGNHGDTGDANSPANAAQLHSPGGLAYDPVAHALYVADTANHCVRRIDLATNNTYLVAGQPAAPPGHNGDNISGTAATLHTPTDLAFNSVTNELLVADTGNHRVRAISLPTGIITTKAGTGAAAYGGDGAPATMAQLNTPVSVAADANGNVFIGTSGDHRVRRVDVNTGNITTRAGTGGAGAGGDGGNPTAAGAQLNIPAGLTTDRAGNLYISCTGAPAVRMVTCDGNLITTIAGTGLGGYSGDGGDPAQAQLNGPHGIHTDEAGRNLFIADANNHRVRRACL</sequence>
<dbReference type="Gene3D" id="3.60.15.10">
    <property type="entry name" value="Ribonuclease Z/Hydroxyacylglutathione hydrolase-like"/>
    <property type="match status" value="1"/>
</dbReference>
<evidence type="ECO:0000313" key="3">
    <source>
        <dbReference type="EMBL" id="KAB2347970.1"/>
    </source>
</evidence>
<dbReference type="InterPro" id="IPR001258">
    <property type="entry name" value="NHL_repeat"/>
</dbReference>
<dbReference type="RefSeq" id="WP_151561617.1">
    <property type="nucleotide sequence ID" value="NZ_WBMT01000008.1"/>
</dbReference>
<reference evidence="3 4" key="1">
    <citation type="submission" date="2019-09" db="EMBL/GenBank/DDBJ databases">
        <title>Actinomadura physcomitrii sp. nov., a novel actinomycete isolated from moss [Physcomitrium sphaericum (Ludw) Fuernr].</title>
        <authorList>
            <person name="Zhuang X."/>
            <person name="Liu C."/>
        </authorList>
    </citation>
    <scope>NUCLEOTIDE SEQUENCE [LARGE SCALE GENOMIC DNA]</scope>
    <source>
        <strain evidence="3 4">HMC1</strain>
    </source>
</reference>
<evidence type="ECO:0000256" key="1">
    <source>
        <dbReference type="ARBA" id="ARBA00022737"/>
    </source>
</evidence>
<feature type="repeat" description="NHL" evidence="2">
    <location>
        <begin position="809"/>
        <end position="846"/>
    </location>
</feature>
<keyword evidence="1" id="KW-0677">Repeat</keyword>
<dbReference type="Gene3D" id="2.120.10.30">
    <property type="entry name" value="TolB, C-terminal domain"/>
    <property type="match status" value="6"/>
</dbReference>